<evidence type="ECO:0000313" key="12">
    <source>
        <dbReference type="EMBL" id="GCE63268.1"/>
    </source>
</evidence>
<feature type="binding site" evidence="7 9">
    <location>
        <position position="33"/>
    </location>
    <ligand>
        <name>NAD(+)</name>
        <dbReference type="ChEBI" id="CHEBI:57540"/>
    </ligand>
</feature>
<dbReference type="InterPro" id="IPR001236">
    <property type="entry name" value="Lactate/malate_DH_N"/>
</dbReference>
<dbReference type="UniPathway" id="UPA00554">
    <property type="reaction ID" value="UER00611"/>
</dbReference>
<evidence type="ECO:0000259" key="11">
    <source>
        <dbReference type="Pfam" id="PF02866"/>
    </source>
</evidence>
<keyword evidence="5 7" id="KW-0520">NAD</keyword>
<dbReference type="Gene3D" id="3.90.110.10">
    <property type="entry name" value="Lactate dehydrogenase/glycoside hydrolase, family 4, C-terminal"/>
    <property type="match status" value="1"/>
</dbReference>
<evidence type="ECO:0000256" key="3">
    <source>
        <dbReference type="ARBA" id="ARBA00012967"/>
    </source>
</evidence>
<dbReference type="NCBIfam" id="TIGR01771">
    <property type="entry name" value="L-LDH-NAD"/>
    <property type="match status" value="1"/>
</dbReference>
<protein>
    <recommendedName>
        <fullName evidence="3 7">L-lactate dehydrogenase</fullName>
        <shortName evidence="7">L-LDH</shortName>
        <ecNumber evidence="3 7">1.1.1.27</ecNumber>
    </recommendedName>
</protein>
<dbReference type="HAMAP" id="MF_00488">
    <property type="entry name" value="Lactate_dehydrog"/>
    <property type="match status" value="1"/>
</dbReference>
<evidence type="ECO:0000256" key="5">
    <source>
        <dbReference type="ARBA" id="ARBA00023027"/>
    </source>
</evidence>
<dbReference type="GO" id="GO:0004459">
    <property type="term" value="F:L-lactate dehydrogenase (NAD+) activity"/>
    <property type="evidence" value="ECO:0007669"/>
    <property type="project" value="UniProtKB-UniRule"/>
</dbReference>
<dbReference type="Pfam" id="PF02866">
    <property type="entry name" value="Ldh_1_C"/>
    <property type="match status" value="1"/>
</dbReference>
<dbReference type="GO" id="GO:0006089">
    <property type="term" value="P:lactate metabolic process"/>
    <property type="evidence" value="ECO:0007669"/>
    <property type="project" value="TreeGrafter"/>
</dbReference>
<comment type="pathway">
    <text evidence="1 7">Fermentation; pyruvate fermentation to lactate; (S)-lactate from pyruvate: step 1/1.</text>
</comment>
<keyword evidence="4 7" id="KW-0560">Oxidoreductase</keyword>
<dbReference type="GO" id="GO:0005737">
    <property type="term" value="C:cytoplasm"/>
    <property type="evidence" value="ECO:0007669"/>
    <property type="project" value="UniProtKB-SubCell"/>
</dbReference>
<evidence type="ECO:0000256" key="6">
    <source>
        <dbReference type="ARBA" id="ARBA00049258"/>
    </source>
</evidence>
<feature type="domain" description="Lactate/malate dehydrogenase C-terminal" evidence="11">
    <location>
        <begin position="144"/>
        <end position="303"/>
    </location>
</feature>
<dbReference type="RefSeq" id="WP_216082865.1">
    <property type="nucleotide sequence ID" value="NZ_CACTIB010000008.1"/>
</dbReference>
<dbReference type="PANTHER" id="PTHR43128">
    <property type="entry name" value="L-2-HYDROXYCARBOXYLATE DEHYDROGENASE (NAD(P)(+))"/>
    <property type="match status" value="1"/>
</dbReference>
<dbReference type="InterPro" id="IPR036291">
    <property type="entry name" value="NAD(P)-bd_dom_sf"/>
</dbReference>
<name>A0A478FPE8_9MOLU</name>
<keyword evidence="7" id="KW-0963">Cytoplasm</keyword>
<comment type="caution">
    <text evidence="7">Lacks conserved residue(s) required for the propagation of feature annotation.</text>
</comment>
<evidence type="ECO:0000256" key="2">
    <source>
        <dbReference type="ARBA" id="ARBA00006054"/>
    </source>
</evidence>
<feature type="binding site" evidence="9">
    <location>
        <position position="94"/>
    </location>
    <ligand>
        <name>NAD(+)</name>
        <dbReference type="ChEBI" id="CHEBI:57540"/>
    </ligand>
</feature>
<dbReference type="InterPro" id="IPR018177">
    <property type="entry name" value="L-lactate_DH_AS"/>
</dbReference>
<feature type="binding site" evidence="7">
    <location>
        <position position="12"/>
    </location>
    <ligand>
        <name>NAD(+)</name>
        <dbReference type="ChEBI" id="CHEBI:57540"/>
    </ligand>
</feature>
<dbReference type="SUPFAM" id="SSF56327">
    <property type="entry name" value="LDH C-terminal domain-like"/>
    <property type="match status" value="1"/>
</dbReference>
<evidence type="ECO:0000256" key="4">
    <source>
        <dbReference type="ARBA" id="ARBA00023002"/>
    </source>
</evidence>
<comment type="similarity">
    <text evidence="2 7">Belongs to the LDH/MDH superfamily. LDH family.</text>
</comment>
<dbReference type="EC" id="1.1.1.27" evidence="3 7"/>
<dbReference type="AlphaFoldDB" id="A0A478FPE8"/>
<dbReference type="Gene3D" id="3.40.50.720">
    <property type="entry name" value="NAD(P)-binding Rossmann-like Domain"/>
    <property type="match status" value="1"/>
</dbReference>
<proteinExistence type="inferred from homology"/>
<evidence type="ECO:0000259" key="10">
    <source>
        <dbReference type="Pfam" id="PF00056"/>
    </source>
</evidence>
<dbReference type="Pfam" id="PF00056">
    <property type="entry name" value="Ldh_1_N"/>
    <property type="match status" value="1"/>
</dbReference>
<evidence type="ECO:0000256" key="1">
    <source>
        <dbReference type="ARBA" id="ARBA00004843"/>
    </source>
</evidence>
<evidence type="ECO:0000256" key="9">
    <source>
        <dbReference type="PIRSR" id="PIRSR000102-3"/>
    </source>
</evidence>
<dbReference type="PROSITE" id="PS00064">
    <property type="entry name" value="L_LDH"/>
    <property type="match status" value="1"/>
</dbReference>
<dbReference type="InterPro" id="IPR001557">
    <property type="entry name" value="L-lactate/malate_DH"/>
</dbReference>
<reference evidence="12 13" key="1">
    <citation type="submission" date="2019-01" db="EMBL/GenBank/DDBJ databases">
        <title>Draft genome sequences of Candidatus Mycoplasma haemohominis SWG34-3 identified from a patient with pyrexia, anemia and liver dysfunction.</title>
        <authorList>
            <person name="Sekizuka T."/>
            <person name="Hattori N."/>
            <person name="Katano H."/>
            <person name="Takuma T."/>
            <person name="Ito T."/>
            <person name="Arai N."/>
            <person name="Yanai R."/>
            <person name="Ishii S."/>
            <person name="Miura Y."/>
            <person name="Tokunaga T."/>
            <person name="Watanabe H."/>
            <person name="Nomura N."/>
            <person name="Eguchi J."/>
            <person name="Arai T."/>
            <person name="Hasegawa H."/>
            <person name="Nakamaki T."/>
            <person name="Wakita T."/>
            <person name="Niki Y."/>
            <person name="Kuroda M."/>
        </authorList>
    </citation>
    <scope>NUCLEOTIDE SEQUENCE [LARGE SCALE GENOMIC DNA]</scope>
    <source>
        <strain evidence="12">SWG34-3</strain>
    </source>
</reference>
<feature type="binding site" evidence="7">
    <location>
        <position position="142"/>
    </location>
    <ligand>
        <name>NAD(+)</name>
        <dbReference type="ChEBI" id="CHEBI:57540"/>
    </ligand>
</feature>
<dbReference type="InterPro" id="IPR015955">
    <property type="entry name" value="Lactate_DH/Glyco_Ohase_4_C"/>
</dbReference>
<dbReference type="InterPro" id="IPR022383">
    <property type="entry name" value="Lactate/malate_DH_C"/>
</dbReference>
<evidence type="ECO:0000313" key="13">
    <source>
        <dbReference type="Proteomes" id="UP000324831"/>
    </source>
</evidence>
<dbReference type="GO" id="GO:0006096">
    <property type="term" value="P:glycolytic process"/>
    <property type="evidence" value="ECO:0007669"/>
    <property type="project" value="UniProtKB-UniRule"/>
</dbReference>
<dbReference type="Proteomes" id="UP000324831">
    <property type="component" value="Unassembled WGS sequence"/>
</dbReference>
<feature type="binding site" evidence="7">
    <location>
        <position position="81"/>
    </location>
    <ligand>
        <name>substrate</name>
    </ligand>
</feature>
<comment type="caution">
    <text evidence="12">The sequence shown here is derived from an EMBL/GenBank/DDBJ whole genome shotgun (WGS) entry which is preliminary data.</text>
</comment>
<dbReference type="PRINTS" id="PR00086">
    <property type="entry name" value="LLDHDRGNASE"/>
</dbReference>
<organism evidence="12 13">
    <name type="scientific">Candidatus Mycoplasma haematohominis</name>
    <dbReference type="NCBI Taxonomy" id="1494318"/>
    <lineage>
        <taxon>Bacteria</taxon>
        <taxon>Bacillati</taxon>
        <taxon>Mycoplasmatota</taxon>
        <taxon>Mollicutes</taxon>
        <taxon>Mycoplasmataceae</taxon>
        <taxon>Mycoplasma</taxon>
    </lineage>
</organism>
<accession>A0A478FPE8</accession>
<feature type="binding site" evidence="7">
    <location>
        <begin position="147"/>
        <end position="150"/>
    </location>
    <ligand>
        <name>substrate</name>
    </ligand>
</feature>
<feature type="binding site" evidence="7">
    <location>
        <begin position="119"/>
        <end position="122"/>
    </location>
    <ligand>
        <name>substrate</name>
    </ligand>
</feature>
<comment type="function">
    <text evidence="7">Catalyzes the conversion of lactate to pyruvate.</text>
</comment>
<dbReference type="SUPFAM" id="SSF51735">
    <property type="entry name" value="NAD(P)-binding Rossmann-fold domains"/>
    <property type="match status" value="1"/>
</dbReference>
<feature type="active site" description="Proton acceptor" evidence="7 8">
    <location>
        <position position="175"/>
    </location>
</feature>
<sequence>MPKVVLIGSGAVGTSFLYSAINQGLASEYGIIDIFEAGRDGNVLDLEDAIASVPREFKIYATDYNNLKDVDYIMIAAGRPQKPEETRLQMVQDNVRIIKEIAEKIKASGFTGITFICANPVDVLTYAYLKATGFSKSKVIGSGTVLDTARLRLAISKDMGVATSSVEGAYVIGEHGDSSVTTYSTIQVGQKHISQLGSQYTKENYSEILEKAVARKAYEIINRKRATFYGIGAAMAKLLSVVSRDEKEIMVCGSYLDGEYGLKDVVLGVPCVLGKSGIERVVEIPINDIEKEKLNNSYKIVSDINKQAV</sequence>
<dbReference type="InterPro" id="IPR011304">
    <property type="entry name" value="L-lactate_DH"/>
</dbReference>
<evidence type="ECO:0000256" key="7">
    <source>
        <dbReference type="HAMAP-Rule" id="MF_00488"/>
    </source>
</evidence>
<dbReference type="PIRSF" id="PIRSF000102">
    <property type="entry name" value="Lac_mal_DH"/>
    <property type="match status" value="1"/>
</dbReference>
<feature type="domain" description="Lactate/malate dehydrogenase N-terminal" evidence="10">
    <location>
        <begin position="3"/>
        <end position="141"/>
    </location>
</feature>
<dbReference type="EMBL" id="BIMN01000001">
    <property type="protein sequence ID" value="GCE63268.1"/>
    <property type="molecule type" value="Genomic_DNA"/>
</dbReference>
<feature type="binding site" evidence="7">
    <location>
        <position position="87"/>
    </location>
    <ligand>
        <name>substrate</name>
    </ligand>
</feature>
<comment type="subcellular location">
    <subcellularLocation>
        <location evidence="7">Cytoplasm</location>
    </subcellularLocation>
</comment>
<feature type="binding site" evidence="9">
    <location>
        <begin position="8"/>
        <end position="13"/>
    </location>
    <ligand>
        <name>NAD(+)</name>
        <dbReference type="ChEBI" id="CHEBI:57540"/>
    </ligand>
</feature>
<feature type="binding site" evidence="7">
    <location>
        <position position="227"/>
    </location>
    <ligand>
        <name>substrate</name>
    </ligand>
</feature>
<evidence type="ECO:0000256" key="8">
    <source>
        <dbReference type="PIRSR" id="PIRSR000102-1"/>
    </source>
</evidence>
<feature type="binding site" evidence="7">
    <location>
        <position position="64"/>
    </location>
    <ligand>
        <name>NAD(+)</name>
        <dbReference type="ChEBI" id="CHEBI:57540"/>
    </ligand>
</feature>
<gene>
    <name evidence="7 12" type="primary">ldh</name>
    <name evidence="12" type="ORF">MHSWG343_02540</name>
</gene>
<dbReference type="PANTHER" id="PTHR43128:SF16">
    <property type="entry name" value="L-LACTATE DEHYDROGENASE"/>
    <property type="match status" value="1"/>
</dbReference>
<comment type="catalytic activity">
    <reaction evidence="6 7">
        <text>(S)-lactate + NAD(+) = pyruvate + NADH + H(+)</text>
        <dbReference type="Rhea" id="RHEA:23444"/>
        <dbReference type="ChEBI" id="CHEBI:15361"/>
        <dbReference type="ChEBI" id="CHEBI:15378"/>
        <dbReference type="ChEBI" id="CHEBI:16651"/>
        <dbReference type="ChEBI" id="CHEBI:57540"/>
        <dbReference type="ChEBI" id="CHEBI:57945"/>
        <dbReference type="EC" id="1.1.1.27"/>
    </reaction>
</comment>
<comment type="subunit">
    <text evidence="7">Homotetramer.</text>
</comment>
<feature type="modified residue" description="Phosphotyrosine" evidence="7">
    <location>
        <position position="218"/>
    </location>
</feature>
<keyword evidence="7" id="KW-0597">Phosphoprotein</keyword>
<dbReference type="CDD" id="cd05291">
    <property type="entry name" value="HicDH_like"/>
    <property type="match status" value="1"/>
</dbReference>